<evidence type="ECO:0000313" key="1">
    <source>
        <dbReference type="EMBL" id="PTX53027.1"/>
    </source>
</evidence>
<name>A0A2T6BAD1_9RHOB</name>
<comment type="caution">
    <text evidence="1">The sequence shown here is derived from an EMBL/GenBank/DDBJ whole genome shotgun (WGS) entry which is preliminary data.</text>
</comment>
<keyword evidence="2" id="KW-1185">Reference proteome</keyword>
<dbReference type="Gene3D" id="3.30.1360.120">
    <property type="entry name" value="Probable tRNA modification gtpase trme, domain 1"/>
    <property type="match status" value="1"/>
</dbReference>
<dbReference type="InterPro" id="IPR027266">
    <property type="entry name" value="TrmE/GcvT-like"/>
</dbReference>
<gene>
    <name evidence="1" type="ORF">C8N44_101318</name>
</gene>
<dbReference type="EMBL" id="QBKN01000001">
    <property type="protein sequence ID" value="PTX53027.1"/>
    <property type="molecule type" value="Genomic_DNA"/>
</dbReference>
<organism evidence="1 2">
    <name type="scientific">Allosediminivita pacifica</name>
    <dbReference type="NCBI Taxonomy" id="1267769"/>
    <lineage>
        <taxon>Bacteria</taxon>
        <taxon>Pseudomonadati</taxon>
        <taxon>Pseudomonadota</taxon>
        <taxon>Alphaproteobacteria</taxon>
        <taxon>Rhodobacterales</taxon>
        <taxon>Paracoccaceae</taxon>
        <taxon>Allosediminivita</taxon>
    </lineage>
</organism>
<sequence length="188" mass="19382">MIELAPASPCGDLLPLQVGDMILAELDLGSLTLVAPFAGQVEATSDALHDAHGVGFPDPGVAIRVWDTLCLWSGRAQALLAGPEPDAALASLAALTDQSDGWAVVRLSGAGATDALARLVPIDLRPGAFPPGSAARTLLGHMTVTILRDPADVAETAFTILAFRSMATTLVHELETAMRRVAARAEAG</sequence>
<dbReference type="SUPFAM" id="SSF103025">
    <property type="entry name" value="Folate-binding domain"/>
    <property type="match status" value="1"/>
</dbReference>
<evidence type="ECO:0000313" key="2">
    <source>
        <dbReference type="Proteomes" id="UP000244069"/>
    </source>
</evidence>
<dbReference type="AlphaFoldDB" id="A0A2T6BAD1"/>
<dbReference type="Proteomes" id="UP000244069">
    <property type="component" value="Unassembled WGS sequence"/>
</dbReference>
<dbReference type="OrthoDB" id="7350722at2"/>
<accession>A0A2T6BAD1</accession>
<reference evidence="1 2" key="1">
    <citation type="submission" date="2018-04" db="EMBL/GenBank/DDBJ databases">
        <title>Genomic Encyclopedia of Archaeal and Bacterial Type Strains, Phase II (KMG-II): from individual species to whole genera.</title>
        <authorList>
            <person name="Goeker M."/>
        </authorList>
    </citation>
    <scope>NUCLEOTIDE SEQUENCE [LARGE SCALE GENOMIC DNA]</scope>
    <source>
        <strain evidence="1 2">DSM 29329</strain>
    </source>
</reference>
<protein>
    <submittedName>
        <fullName evidence="1">Heterotetrameric sarcosine oxidase gamma subunit</fullName>
    </submittedName>
</protein>
<dbReference type="RefSeq" id="WP_107974389.1">
    <property type="nucleotide sequence ID" value="NZ_BMEZ01000001.1"/>
</dbReference>
<proteinExistence type="predicted"/>